<gene>
    <name evidence="1" type="ORF">A3D54_00925</name>
</gene>
<dbReference type="SUPFAM" id="SSF82607">
    <property type="entry name" value="YbaB-like"/>
    <property type="match status" value="1"/>
</dbReference>
<evidence type="ECO:0000313" key="1">
    <source>
        <dbReference type="EMBL" id="OGF18652.1"/>
    </source>
</evidence>
<dbReference type="EMBL" id="MFFU01000040">
    <property type="protein sequence ID" value="OGF18652.1"/>
    <property type="molecule type" value="Genomic_DNA"/>
</dbReference>
<organism evidence="1 2">
    <name type="scientific">Candidatus Falkowbacteria bacterium RIFCSPHIGHO2_02_FULL_45_15</name>
    <dbReference type="NCBI Taxonomy" id="1797987"/>
    <lineage>
        <taxon>Bacteria</taxon>
        <taxon>Candidatus Falkowiibacteriota</taxon>
    </lineage>
</organism>
<dbReference type="AlphaFoldDB" id="A0A1F5RWF1"/>
<sequence length="91" mass="10230">MFSKLKQIRDLRSRAKQMQNLLSGESATAERSGIKITMDGNMNITALTIAEGVPRETLERELPRVINEVIKDIQRIMARKMQESGGIPGFN</sequence>
<name>A0A1F5RWF1_9BACT</name>
<dbReference type="GO" id="GO:0003677">
    <property type="term" value="F:DNA binding"/>
    <property type="evidence" value="ECO:0007669"/>
    <property type="project" value="InterPro"/>
</dbReference>
<dbReference type="Pfam" id="PF02575">
    <property type="entry name" value="YbaB_DNA_bd"/>
    <property type="match status" value="1"/>
</dbReference>
<evidence type="ECO:0000313" key="2">
    <source>
        <dbReference type="Proteomes" id="UP000177691"/>
    </source>
</evidence>
<accession>A0A1F5RWF1</accession>
<proteinExistence type="predicted"/>
<dbReference type="InterPro" id="IPR036894">
    <property type="entry name" value="YbaB-like_sf"/>
</dbReference>
<dbReference type="InterPro" id="IPR004401">
    <property type="entry name" value="YbaB/EbfC"/>
</dbReference>
<dbReference type="Proteomes" id="UP000177691">
    <property type="component" value="Unassembled WGS sequence"/>
</dbReference>
<dbReference type="Gene3D" id="3.30.1310.10">
    <property type="entry name" value="Nucleoid-associated protein YbaB-like domain"/>
    <property type="match status" value="1"/>
</dbReference>
<evidence type="ECO:0008006" key="3">
    <source>
        <dbReference type="Google" id="ProtNLM"/>
    </source>
</evidence>
<reference evidence="1 2" key="1">
    <citation type="journal article" date="2016" name="Nat. Commun.">
        <title>Thousands of microbial genomes shed light on interconnected biogeochemical processes in an aquifer system.</title>
        <authorList>
            <person name="Anantharaman K."/>
            <person name="Brown C.T."/>
            <person name="Hug L.A."/>
            <person name="Sharon I."/>
            <person name="Castelle C.J."/>
            <person name="Probst A.J."/>
            <person name="Thomas B.C."/>
            <person name="Singh A."/>
            <person name="Wilkins M.J."/>
            <person name="Karaoz U."/>
            <person name="Brodie E.L."/>
            <person name="Williams K.H."/>
            <person name="Hubbard S.S."/>
            <person name="Banfield J.F."/>
        </authorList>
    </citation>
    <scope>NUCLEOTIDE SEQUENCE [LARGE SCALE GENOMIC DNA]</scope>
</reference>
<comment type="caution">
    <text evidence="1">The sequence shown here is derived from an EMBL/GenBank/DDBJ whole genome shotgun (WGS) entry which is preliminary data.</text>
</comment>
<protein>
    <recommendedName>
        <fullName evidence="3">Nucleoid-associated protein, YbaB/EbfC family</fullName>
    </recommendedName>
</protein>